<evidence type="ECO:0000256" key="2">
    <source>
        <dbReference type="ARBA" id="ARBA00022679"/>
    </source>
</evidence>
<gene>
    <name evidence="6" type="ORF">GGC33_02745</name>
</gene>
<dbReference type="AlphaFoldDB" id="A0A844GUC3"/>
<dbReference type="GO" id="GO:0005829">
    <property type="term" value="C:cytosol"/>
    <property type="evidence" value="ECO:0007669"/>
    <property type="project" value="TreeGrafter"/>
</dbReference>
<sequence>MSSEFRELLKKIGSGTHTHKNLTRQQASLALEMMLTGRATPAQIGGFMIAHRIKRPTGEELAGMLDAYSQLGNKLSIIDENKEVVVLGIPYDGRTRTAPISPITSLILSLMGVPVLMHGGRRMPTKYGLTLGEIWTNLGLNIQNTSLEQVQTSLSQKNFGFLYLPTHFPLADNFVTYREEIGKRPPIATLELIWHPYKGKNHIMAGYVHPPTEKMIREALTLTGVKKFTLIKGLEGSGDLKLEQTNIIAIDDHESEAGFKYLKLNPLHYGLKGHDYPLHSEQEYFEQLSKTIKGEMTPLTLSSIWNAGFYLWRCSVVETMEMGLSKAEELIMKGDLHNHCHSLSENLNYV</sequence>
<feature type="domain" description="Glycosyl transferase family 3 N-terminal" evidence="5">
    <location>
        <begin position="6"/>
        <end position="68"/>
    </location>
</feature>
<feature type="domain" description="Glycosyl transferase family 3" evidence="4">
    <location>
        <begin position="97"/>
        <end position="334"/>
    </location>
</feature>
<dbReference type="InterPro" id="IPR005940">
    <property type="entry name" value="Anthranilate_Pribosyl_Tfrase"/>
</dbReference>
<dbReference type="PANTHER" id="PTHR43285">
    <property type="entry name" value="ANTHRANILATE PHOSPHORIBOSYLTRANSFERASE"/>
    <property type="match status" value="1"/>
</dbReference>
<dbReference type="InterPro" id="IPR000312">
    <property type="entry name" value="Glycosyl_Trfase_fam3"/>
</dbReference>
<dbReference type="SUPFAM" id="SSF52418">
    <property type="entry name" value="Nucleoside phosphorylase/phosphoribosyltransferase catalytic domain"/>
    <property type="match status" value="1"/>
</dbReference>
<evidence type="ECO:0000256" key="3">
    <source>
        <dbReference type="ARBA" id="ARBA00023141"/>
    </source>
</evidence>
<dbReference type="GO" id="GO:0004048">
    <property type="term" value="F:anthranilate phosphoribosyltransferase activity"/>
    <property type="evidence" value="ECO:0007669"/>
    <property type="project" value="InterPro"/>
</dbReference>
<comment type="caution">
    <text evidence="6">The sequence shown here is derived from an EMBL/GenBank/DDBJ whole genome shotgun (WGS) entry which is preliminary data.</text>
</comment>
<evidence type="ECO:0000259" key="4">
    <source>
        <dbReference type="Pfam" id="PF00591"/>
    </source>
</evidence>
<keyword evidence="1" id="KW-0328">Glycosyltransferase</keyword>
<dbReference type="Proteomes" id="UP000437131">
    <property type="component" value="Unassembled WGS sequence"/>
</dbReference>
<evidence type="ECO:0000259" key="5">
    <source>
        <dbReference type="Pfam" id="PF02885"/>
    </source>
</evidence>
<dbReference type="EMBL" id="WMIA01000002">
    <property type="protein sequence ID" value="MTF37845.1"/>
    <property type="molecule type" value="Genomic_DNA"/>
</dbReference>
<keyword evidence="3" id="KW-0028">Amino-acid biosynthesis</keyword>
<dbReference type="InterPro" id="IPR017459">
    <property type="entry name" value="Glycosyl_Trfase_fam3_N_dom"/>
</dbReference>
<evidence type="ECO:0000313" key="6">
    <source>
        <dbReference type="EMBL" id="MTF37845.1"/>
    </source>
</evidence>
<name>A0A844GUC3_9CHRO</name>
<keyword evidence="2" id="KW-0808">Transferase</keyword>
<accession>A0A844GUC3</accession>
<organism evidence="6 7">
    <name type="scientific">Cyanobacterium aponinum 0216</name>
    <dbReference type="NCBI Taxonomy" id="2676140"/>
    <lineage>
        <taxon>Bacteria</taxon>
        <taxon>Bacillati</taxon>
        <taxon>Cyanobacteriota</taxon>
        <taxon>Cyanophyceae</taxon>
        <taxon>Oscillatoriophycideae</taxon>
        <taxon>Chroococcales</taxon>
        <taxon>Geminocystaceae</taxon>
        <taxon>Cyanobacterium</taxon>
    </lineage>
</organism>
<reference evidence="6 7" key="1">
    <citation type="submission" date="2019-11" db="EMBL/GenBank/DDBJ databases">
        <title>Isolation of a new High Light Tolerant Cyanobacteria.</title>
        <authorList>
            <person name="Dobson Z."/>
            <person name="Vaughn N."/>
            <person name="Vaughn M."/>
            <person name="Fromme P."/>
            <person name="Mazor Y."/>
        </authorList>
    </citation>
    <scope>NUCLEOTIDE SEQUENCE [LARGE SCALE GENOMIC DNA]</scope>
    <source>
        <strain evidence="6 7">0216</strain>
    </source>
</reference>
<dbReference type="Pfam" id="PF02885">
    <property type="entry name" value="Glycos_trans_3N"/>
    <property type="match status" value="1"/>
</dbReference>
<dbReference type="InterPro" id="IPR035902">
    <property type="entry name" value="Nuc_phospho_transferase"/>
</dbReference>
<dbReference type="SUPFAM" id="SSF47648">
    <property type="entry name" value="Nucleoside phosphorylase/phosphoribosyltransferase N-terminal domain"/>
    <property type="match status" value="1"/>
</dbReference>
<protein>
    <recommendedName>
        <fullName evidence="8">Anthranilate phosphoribosyltransferase</fullName>
    </recommendedName>
</protein>
<dbReference type="Pfam" id="PF00591">
    <property type="entry name" value="Glycos_transf_3"/>
    <property type="match status" value="1"/>
</dbReference>
<dbReference type="InterPro" id="IPR036320">
    <property type="entry name" value="Glycosyl_Trfase_fam3_N_dom_sf"/>
</dbReference>
<evidence type="ECO:0000313" key="7">
    <source>
        <dbReference type="Proteomes" id="UP000437131"/>
    </source>
</evidence>
<dbReference type="PANTHER" id="PTHR43285:SF3">
    <property type="entry name" value="SLL1634 PROTEIN"/>
    <property type="match status" value="1"/>
</dbReference>
<evidence type="ECO:0008006" key="8">
    <source>
        <dbReference type="Google" id="ProtNLM"/>
    </source>
</evidence>
<dbReference type="RefSeq" id="WP_155082708.1">
    <property type="nucleotide sequence ID" value="NZ_WMIA01000002.1"/>
</dbReference>
<proteinExistence type="predicted"/>
<keyword evidence="3" id="KW-0057">Aromatic amino acid biosynthesis</keyword>
<dbReference type="GO" id="GO:0000162">
    <property type="term" value="P:L-tryptophan biosynthetic process"/>
    <property type="evidence" value="ECO:0007669"/>
    <property type="project" value="InterPro"/>
</dbReference>
<dbReference type="Gene3D" id="1.20.970.10">
    <property type="entry name" value="Transferase, Pyrimidine Nucleoside Phosphorylase, Chain C"/>
    <property type="match status" value="1"/>
</dbReference>
<dbReference type="NCBIfam" id="NF005635">
    <property type="entry name" value="PRK07394.1"/>
    <property type="match status" value="1"/>
</dbReference>
<dbReference type="Gene3D" id="3.40.1030.10">
    <property type="entry name" value="Nucleoside phosphorylase/phosphoribosyltransferase catalytic domain"/>
    <property type="match status" value="1"/>
</dbReference>
<evidence type="ECO:0000256" key="1">
    <source>
        <dbReference type="ARBA" id="ARBA00022676"/>
    </source>
</evidence>